<gene>
    <name evidence="5" type="ORF">NS319_15725</name>
</gene>
<dbReference type="PANTHER" id="PTHR30337">
    <property type="entry name" value="COMPONENT OF ATP-DEPENDENT DSDNA EXONUCLEASE"/>
    <property type="match status" value="1"/>
</dbReference>
<dbReference type="InterPro" id="IPR029052">
    <property type="entry name" value="Metallo-depent_PP-like"/>
</dbReference>
<dbReference type="GO" id="GO:0004527">
    <property type="term" value="F:exonuclease activity"/>
    <property type="evidence" value="ECO:0007669"/>
    <property type="project" value="UniProtKB-KW"/>
</dbReference>
<dbReference type="PIRSF" id="PIRSF033093">
    <property type="entry name" value="UCP_ML1119"/>
    <property type="match status" value="1"/>
</dbReference>
<organism evidence="5 6">
    <name type="scientific">Sphingomonas sanguinis</name>
    <dbReference type="NCBI Taxonomy" id="33051"/>
    <lineage>
        <taxon>Bacteria</taxon>
        <taxon>Pseudomonadati</taxon>
        <taxon>Pseudomonadota</taxon>
        <taxon>Alphaproteobacteria</taxon>
        <taxon>Sphingomonadales</taxon>
        <taxon>Sphingomonadaceae</taxon>
        <taxon>Sphingomonas</taxon>
    </lineage>
</organism>
<evidence type="ECO:0000313" key="5">
    <source>
        <dbReference type="EMBL" id="KTT68050.1"/>
    </source>
</evidence>
<dbReference type="PATRIC" id="fig|33051.3.peg.644"/>
<evidence type="ECO:0000256" key="3">
    <source>
        <dbReference type="ARBA" id="ARBA00022839"/>
    </source>
</evidence>
<feature type="domain" description="Calcineurin-like phosphoesterase" evidence="4">
    <location>
        <begin position="1"/>
        <end position="218"/>
    </location>
</feature>
<comment type="caution">
    <text evidence="5">The sequence shown here is derived from an EMBL/GenBank/DDBJ whole genome shotgun (WGS) entry which is preliminary data.</text>
</comment>
<dbReference type="Proteomes" id="UP000072867">
    <property type="component" value="Unassembled WGS sequence"/>
</dbReference>
<name>A0A147HT52_9SPHN</name>
<dbReference type="InterPro" id="IPR041796">
    <property type="entry name" value="Mre11_N"/>
</dbReference>
<evidence type="ECO:0000256" key="2">
    <source>
        <dbReference type="ARBA" id="ARBA00022801"/>
    </source>
</evidence>
<reference evidence="5 6" key="1">
    <citation type="journal article" date="2016" name="Front. Microbiol.">
        <title>Genomic Resource of Rice Seed Associated Bacteria.</title>
        <authorList>
            <person name="Midha S."/>
            <person name="Bansal K."/>
            <person name="Sharma S."/>
            <person name="Kumar N."/>
            <person name="Patil P.P."/>
            <person name="Chaudhry V."/>
            <person name="Patil P.B."/>
        </authorList>
    </citation>
    <scope>NUCLEOTIDE SEQUENCE [LARGE SCALE GENOMIC DNA]</scope>
    <source>
        <strain evidence="5 6">NS319</strain>
    </source>
</reference>
<accession>A0A147HT52</accession>
<evidence type="ECO:0000259" key="4">
    <source>
        <dbReference type="Pfam" id="PF00149"/>
    </source>
</evidence>
<dbReference type="PANTHER" id="PTHR30337:SF0">
    <property type="entry name" value="NUCLEASE SBCCD SUBUNIT D"/>
    <property type="match status" value="1"/>
</dbReference>
<dbReference type="RefSeq" id="WP_058734448.1">
    <property type="nucleotide sequence ID" value="NZ_LDTD01000131.1"/>
</dbReference>
<evidence type="ECO:0000313" key="6">
    <source>
        <dbReference type="Proteomes" id="UP000072867"/>
    </source>
</evidence>
<dbReference type="InterPro" id="IPR014577">
    <property type="entry name" value="UCP033093_metalloPase"/>
</dbReference>
<dbReference type="InterPro" id="IPR004843">
    <property type="entry name" value="Calcineurin-like_PHP"/>
</dbReference>
<dbReference type="CDD" id="cd00840">
    <property type="entry name" value="MPP_Mre11_N"/>
    <property type="match status" value="1"/>
</dbReference>
<keyword evidence="2" id="KW-0378">Hydrolase</keyword>
<keyword evidence="1" id="KW-0540">Nuclease</keyword>
<evidence type="ECO:0000256" key="1">
    <source>
        <dbReference type="ARBA" id="ARBA00022722"/>
    </source>
</evidence>
<dbReference type="AlphaFoldDB" id="A0A147HT52"/>
<dbReference type="SUPFAM" id="SSF56300">
    <property type="entry name" value="Metallo-dependent phosphatases"/>
    <property type="match status" value="1"/>
</dbReference>
<keyword evidence="3" id="KW-0269">Exonuclease</keyword>
<proteinExistence type="predicted"/>
<sequence>MKFIHSADWQLGKPFGRFEPEVRAGLSEARFEAIDTLGRTAVEHGAQHVVVAGDIFDTEGPEDRTIVQAISRMSRHSCRWWLLPGNHDFARNGGLWDRVRQRASENIVILSTPEPVEMNPGVWLLPAPLEHRHNLEDPTARFDSMDTPGATLRIGLAHGSIRDFGSQGETKNKIVPDRARRSNLDYLALGDWHGALRVDGRTWYAGTPEVDRFQRDNPGQALVVELATDAEPSVTPTRTGRFQWLLRDWMVSDQAAFDAECELLLGAIDAPTTLLRLTLAGITSLGDRIGMLGRLENDIGHQLRYLDVRAHDLVGRPSDEDIANLAVEGMLGAAATMLNTRIDGGGEDATVAKRALERLFVEYSREEPA</sequence>
<dbReference type="InterPro" id="IPR050535">
    <property type="entry name" value="DNA_Repair-Maintenance_Comp"/>
</dbReference>
<dbReference type="Gene3D" id="3.60.21.10">
    <property type="match status" value="1"/>
</dbReference>
<protein>
    <submittedName>
        <fullName evidence="5">Metallophosphoesterase</fullName>
    </submittedName>
</protein>
<dbReference type="EMBL" id="LDTD01000131">
    <property type="protein sequence ID" value="KTT68050.1"/>
    <property type="molecule type" value="Genomic_DNA"/>
</dbReference>
<dbReference type="Pfam" id="PF00149">
    <property type="entry name" value="Metallophos"/>
    <property type="match status" value="1"/>
</dbReference>